<comment type="caution">
    <text evidence="2">The sequence shown here is derived from an EMBL/GenBank/DDBJ whole genome shotgun (WGS) entry which is preliminary data.</text>
</comment>
<dbReference type="Proteomes" id="UP001610446">
    <property type="component" value="Unassembled WGS sequence"/>
</dbReference>
<accession>A0ABR4J9I9</accession>
<evidence type="ECO:0000313" key="2">
    <source>
        <dbReference type="EMBL" id="KAL2836733.1"/>
    </source>
</evidence>
<dbReference type="EMBL" id="JBFXLU010000173">
    <property type="protein sequence ID" value="KAL2836733.1"/>
    <property type="molecule type" value="Genomic_DNA"/>
</dbReference>
<reference evidence="2 3" key="1">
    <citation type="submission" date="2024-07" db="EMBL/GenBank/DDBJ databases">
        <title>Section-level genome sequencing and comparative genomics of Aspergillus sections Usti and Cavernicolus.</title>
        <authorList>
            <consortium name="Lawrence Berkeley National Laboratory"/>
            <person name="Nybo J.L."/>
            <person name="Vesth T.C."/>
            <person name="Theobald S."/>
            <person name="Frisvad J.C."/>
            <person name="Larsen T.O."/>
            <person name="Kjaerboelling I."/>
            <person name="Rothschild-Mancinelli K."/>
            <person name="Lyhne E.K."/>
            <person name="Kogle M.E."/>
            <person name="Barry K."/>
            <person name="Clum A."/>
            <person name="Na H."/>
            <person name="Ledsgaard L."/>
            <person name="Lin J."/>
            <person name="Lipzen A."/>
            <person name="Kuo A."/>
            <person name="Riley R."/>
            <person name="Mondo S."/>
            <person name="Labutti K."/>
            <person name="Haridas S."/>
            <person name="Pangalinan J."/>
            <person name="Salamov A.A."/>
            <person name="Simmons B.A."/>
            <person name="Magnuson J.K."/>
            <person name="Chen J."/>
            <person name="Drula E."/>
            <person name="Henrissat B."/>
            <person name="Wiebenga A."/>
            <person name="Lubbers R.J."/>
            <person name="Gomes A.C."/>
            <person name="Makela M.R."/>
            <person name="Stajich J."/>
            <person name="Grigoriev I.V."/>
            <person name="Mortensen U.H."/>
            <person name="De Vries R.P."/>
            <person name="Baker S.E."/>
            <person name="Andersen M.R."/>
        </authorList>
    </citation>
    <scope>NUCLEOTIDE SEQUENCE [LARGE SCALE GENOMIC DNA]</scope>
    <source>
        <strain evidence="2 3">CBS 123904</strain>
    </source>
</reference>
<sequence length="118" mass="13228">MYLRTPADPHPGPRARRFRTGGPVILFLASLFFVCTFMHRCNSLHTGFGFGFWGSWQASAGRDLTCSKDLYRDLLGCCSFFFFGFGGALVGVFGDDWRRLDTYLSSSTLPPPPGYLLR</sequence>
<feature type="transmembrane region" description="Helical" evidence="1">
    <location>
        <begin position="74"/>
        <end position="94"/>
    </location>
</feature>
<proteinExistence type="predicted"/>
<keyword evidence="1" id="KW-1133">Transmembrane helix</keyword>
<keyword evidence="1" id="KW-0472">Membrane</keyword>
<organism evidence="2 3">
    <name type="scientific">Aspergillus pseudoustus</name>
    <dbReference type="NCBI Taxonomy" id="1810923"/>
    <lineage>
        <taxon>Eukaryota</taxon>
        <taxon>Fungi</taxon>
        <taxon>Dikarya</taxon>
        <taxon>Ascomycota</taxon>
        <taxon>Pezizomycotina</taxon>
        <taxon>Eurotiomycetes</taxon>
        <taxon>Eurotiomycetidae</taxon>
        <taxon>Eurotiales</taxon>
        <taxon>Aspergillaceae</taxon>
        <taxon>Aspergillus</taxon>
        <taxon>Aspergillus subgen. Nidulantes</taxon>
    </lineage>
</organism>
<keyword evidence="3" id="KW-1185">Reference proteome</keyword>
<protein>
    <submittedName>
        <fullName evidence="2">Uncharacterized protein</fullName>
    </submittedName>
</protein>
<keyword evidence="1" id="KW-0812">Transmembrane</keyword>
<evidence type="ECO:0000256" key="1">
    <source>
        <dbReference type="SAM" id="Phobius"/>
    </source>
</evidence>
<gene>
    <name evidence="2" type="ORF">BJY01DRAFT_53273</name>
</gene>
<feature type="transmembrane region" description="Helical" evidence="1">
    <location>
        <begin position="20"/>
        <end position="38"/>
    </location>
</feature>
<name>A0ABR4J9I9_9EURO</name>
<evidence type="ECO:0000313" key="3">
    <source>
        <dbReference type="Proteomes" id="UP001610446"/>
    </source>
</evidence>